<dbReference type="Gene3D" id="3.40.720.10">
    <property type="entry name" value="Alkaline Phosphatase, subunit A"/>
    <property type="match status" value="1"/>
</dbReference>
<proteinExistence type="inferred from homology"/>
<dbReference type="Proteomes" id="UP000503003">
    <property type="component" value="Chromosome 2"/>
</dbReference>
<sequence length="492" mass="55985">MNKPNLLYIFPDQFRQMSMSLWNELLFNKHCSGVPDPVYTPNLDSFSQQAYLLPNAVSNCPVCSPHRGSLFTGQYPNKSGVPLNCNSDRIISNLPINITCFTDILAQSGYHVGYIGKWHLDLPTPNAPDRPGEYVDPSVPAWDSYTELARRHGIHYWYGYGTFDNHHNPHYYDTHGVRYEPHTWSAEHEAEKAISYLKNEFGEREVGQPFALFVSMNPPHSPYQSLNDCREQDLKLYEKFIDEQLLVRDNANLDLDKASSARYYFANVSGVDQQFGRIIQALKDIGEWDNTIVVFTSDHGETLCSHGLTDAKNVIYEEAFLVPFLIKDIGQSLPIVSSTFLNSADIMPTVLEMLGLKERLPSGITGQSKAPFILDNTRSEAPTCALYIRNLDGDKDDNGKVISYFPQSRGIRTDRYTFALTIDRDMNLDDMLLFDYKTDPYQLADISWQCSASLAKELLTLLAAELSRIDDPWAQQRILDELLPYPNSKEFQ</sequence>
<keyword evidence="5" id="KW-1185">Reference proteome</keyword>
<organism evidence="4 5">
    <name type="scientific">Vibrio ziniensis</name>
    <dbReference type="NCBI Taxonomy" id="2711221"/>
    <lineage>
        <taxon>Bacteria</taxon>
        <taxon>Pseudomonadati</taxon>
        <taxon>Pseudomonadota</taxon>
        <taxon>Gammaproteobacteria</taxon>
        <taxon>Vibrionales</taxon>
        <taxon>Vibrionaceae</taxon>
        <taxon>Vibrio</taxon>
    </lineage>
</organism>
<dbReference type="GO" id="GO:0004065">
    <property type="term" value="F:arylsulfatase activity"/>
    <property type="evidence" value="ECO:0007669"/>
    <property type="project" value="TreeGrafter"/>
</dbReference>
<dbReference type="AlphaFoldDB" id="A0A6G7CR20"/>
<dbReference type="InterPro" id="IPR000917">
    <property type="entry name" value="Sulfatase_N"/>
</dbReference>
<gene>
    <name evidence="4" type="ORF">G5S32_19145</name>
</gene>
<dbReference type="Gene3D" id="3.30.1120.10">
    <property type="match status" value="1"/>
</dbReference>
<dbReference type="Pfam" id="PF00884">
    <property type="entry name" value="Sulfatase"/>
    <property type="match status" value="1"/>
</dbReference>
<dbReference type="PANTHER" id="PTHR42693:SF53">
    <property type="entry name" value="ENDO-4-O-SULFATASE"/>
    <property type="match status" value="1"/>
</dbReference>
<dbReference type="InterPro" id="IPR017850">
    <property type="entry name" value="Alkaline_phosphatase_core_sf"/>
</dbReference>
<feature type="domain" description="Sulfatase N-terminal" evidence="3">
    <location>
        <begin position="4"/>
        <end position="355"/>
    </location>
</feature>
<dbReference type="EMBL" id="CP049332">
    <property type="protein sequence ID" value="QIH44555.1"/>
    <property type="molecule type" value="Genomic_DNA"/>
</dbReference>
<evidence type="ECO:0000313" key="4">
    <source>
        <dbReference type="EMBL" id="QIH44555.1"/>
    </source>
</evidence>
<dbReference type="KEGG" id="vzi:G5S32_19145"/>
<protein>
    <submittedName>
        <fullName evidence="4">Sulfatase</fullName>
    </submittedName>
</protein>
<dbReference type="InterPro" id="IPR050738">
    <property type="entry name" value="Sulfatase"/>
</dbReference>
<comment type="similarity">
    <text evidence="1">Belongs to the sulfatase family.</text>
</comment>
<dbReference type="SUPFAM" id="SSF53649">
    <property type="entry name" value="Alkaline phosphatase-like"/>
    <property type="match status" value="1"/>
</dbReference>
<evidence type="ECO:0000313" key="5">
    <source>
        <dbReference type="Proteomes" id="UP000503003"/>
    </source>
</evidence>
<evidence type="ECO:0000256" key="1">
    <source>
        <dbReference type="ARBA" id="ARBA00008779"/>
    </source>
</evidence>
<reference evidence="4 5" key="1">
    <citation type="submission" date="2020-02" db="EMBL/GenBank/DDBJ databases">
        <title>A complete genome of a marine bacterium Vibrio sp. ZWAL4003 isolated from the mangrove sediment with the ability to degrade polysaccharides.</title>
        <authorList>
            <person name="Wu J."/>
            <person name="Qu W."/>
            <person name="Zeng R."/>
        </authorList>
    </citation>
    <scope>NUCLEOTIDE SEQUENCE [LARGE SCALE GENOMIC DNA]</scope>
    <source>
        <strain evidence="4 5">ZWAL4003</strain>
    </source>
</reference>
<dbReference type="PANTHER" id="PTHR42693">
    <property type="entry name" value="ARYLSULFATASE FAMILY MEMBER"/>
    <property type="match status" value="1"/>
</dbReference>
<name>A0A6G7CR20_9VIBR</name>
<evidence type="ECO:0000256" key="2">
    <source>
        <dbReference type="ARBA" id="ARBA00022801"/>
    </source>
</evidence>
<accession>A0A6G7CR20</accession>
<evidence type="ECO:0000259" key="3">
    <source>
        <dbReference type="Pfam" id="PF00884"/>
    </source>
</evidence>
<dbReference type="CDD" id="cd16034">
    <property type="entry name" value="sulfatase_like"/>
    <property type="match status" value="1"/>
</dbReference>
<keyword evidence="2" id="KW-0378">Hydrolase</keyword>